<gene>
    <name evidence="7" type="ORF">BN1708_018543</name>
</gene>
<dbReference type="SUPFAM" id="SSF89942">
    <property type="entry name" value="eEF1-gamma domain"/>
    <property type="match status" value="1"/>
</dbReference>
<name>A0A0G4M8T9_VERLO</name>
<evidence type="ECO:0000256" key="2">
    <source>
        <dbReference type="ARBA" id="ARBA00022768"/>
    </source>
</evidence>
<evidence type="ECO:0000313" key="7">
    <source>
        <dbReference type="EMBL" id="CRK30708.1"/>
    </source>
</evidence>
<accession>A0A0G4M8T9</accession>
<keyword evidence="8" id="KW-1185">Reference proteome</keyword>
<protein>
    <recommendedName>
        <fullName evidence="6">EF-1-gamma C-terminal domain-containing protein</fullName>
    </recommendedName>
</protein>
<dbReference type="InterPro" id="IPR036433">
    <property type="entry name" value="EF1B_G_C_sf"/>
</dbReference>
<dbReference type="Pfam" id="PF00647">
    <property type="entry name" value="EF1G"/>
    <property type="match status" value="1"/>
</dbReference>
<feature type="domain" description="EF-1-gamma C-terminal" evidence="6">
    <location>
        <begin position="70"/>
        <end position="230"/>
    </location>
</feature>
<dbReference type="STRING" id="100787.A0A0G4M8T9"/>
<reference evidence="7 8" key="1">
    <citation type="submission" date="2015-05" db="EMBL/GenBank/DDBJ databases">
        <authorList>
            <person name="Wang D.B."/>
            <person name="Wang M."/>
        </authorList>
    </citation>
    <scope>NUCLEOTIDE SEQUENCE [LARGE SCALE GENOMIC DNA]</scope>
    <source>
        <strain evidence="7">VL1</strain>
    </source>
</reference>
<dbReference type="Proteomes" id="UP000044602">
    <property type="component" value="Unassembled WGS sequence"/>
</dbReference>
<evidence type="ECO:0000259" key="6">
    <source>
        <dbReference type="PROSITE" id="PS50040"/>
    </source>
</evidence>
<sequence length="230" mass="26164">WRSQNPNTYRWFDTIVNQDIYTAVAGKQEYLEKPKLTNVAPKKAEAPKPAAPKPAPAAAPAAEDEPAPKPKHPLEALPRATVPIDEWKRQYSNLETPEALKWFWENISFEEYSLWKVDYKYNDELTMTFMSANLIGGFNARLEGSRKYLFGCASVYGEANASVIQGAFVVRGQEFKPVFDVAPDYESYEFTKLDPTKPEDKEFVENMWSWEKGVTVDGKEYPHAAGKVLK</sequence>
<dbReference type="PANTHER" id="PTHR43986:SF1">
    <property type="entry name" value="ELONGATION FACTOR 1-GAMMA"/>
    <property type="match status" value="1"/>
</dbReference>
<dbReference type="PROSITE" id="PS50040">
    <property type="entry name" value="EF1G_C"/>
    <property type="match status" value="1"/>
</dbReference>
<dbReference type="PANTHER" id="PTHR43986">
    <property type="entry name" value="ELONGATION FACTOR 1-GAMMA"/>
    <property type="match status" value="1"/>
</dbReference>
<dbReference type="FunFam" id="3.30.70.1010:FF:000001">
    <property type="entry name" value="Elongation factor 1-gamma 1"/>
    <property type="match status" value="1"/>
</dbReference>
<proteinExistence type="inferred from homology"/>
<dbReference type="EMBL" id="CVQH01021482">
    <property type="protein sequence ID" value="CRK30708.1"/>
    <property type="molecule type" value="Genomic_DNA"/>
</dbReference>
<dbReference type="GO" id="GO:0003746">
    <property type="term" value="F:translation elongation factor activity"/>
    <property type="evidence" value="ECO:0007669"/>
    <property type="project" value="UniProtKB-UniRule"/>
</dbReference>
<evidence type="ECO:0000256" key="4">
    <source>
        <dbReference type="PROSITE-ProRule" id="PRU00519"/>
    </source>
</evidence>
<evidence type="ECO:0000256" key="3">
    <source>
        <dbReference type="ARBA" id="ARBA00022917"/>
    </source>
</evidence>
<organism evidence="7 8">
    <name type="scientific">Verticillium longisporum</name>
    <name type="common">Verticillium dahliae var. longisporum</name>
    <dbReference type="NCBI Taxonomy" id="100787"/>
    <lineage>
        <taxon>Eukaryota</taxon>
        <taxon>Fungi</taxon>
        <taxon>Dikarya</taxon>
        <taxon>Ascomycota</taxon>
        <taxon>Pezizomycotina</taxon>
        <taxon>Sordariomycetes</taxon>
        <taxon>Hypocreomycetidae</taxon>
        <taxon>Glomerellales</taxon>
        <taxon>Plectosphaerellaceae</taxon>
        <taxon>Verticillium</taxon>
    </lineage>
</organism>
<evidence type="ECO:0000256" key="1">
    <source>
        <dbReference type="ARBA" id="ARBA00007409"/>
    </source>
</evidence>
<feature type="region of interest" description="Disordered" evidence="5">
    <location>
        <begin position="39"/>
        <end position="75"/>
    </location>
</feature>
<evidence type="ECO:0000313" key="8">
    <source>
        <dbReference type="Proteomes" id="UP000044602"/>
    </source>
</evidence>
<feature type="non-terminal residue" evidence="7">
    <location>
        <position position="1"/>
    </location>
</feature>
<dbReference type="GO" id="GO:0005634">
    <property type="term" value="C:nucleus"/>
    <property type="evidence" value="ECO:0007669"/>
    <property type="project" value="TreeGrafter"/>
</dbReference>
<keyword evidence="2 4" id="KW-0251">Elongation factor</keyword>
<dbReference type="InterPro" id="IPR050802">
    <property type="entry name" value="EF-GSTs"/>
</dbReference>
<keyword evidence="3 4" id="KW-0648">Protein biosynthesis</keyword>
<dbReference type="Gene3D" id="1.20.1050.10">
    <property type="match status" value="1"/>
</dbReference>
<dbReference type="InterPro" id="IPR001662">
    <property type="entry name" value="EF1B_G_C"/>
</dbReference>
<dbReference type="Gene3D" id="3.30.70.1010">
    <property type="entry name" value="Translation elongation factor EF1B, gamma chain, conserved domain"/>
    <property type="match status" value="1"/>
</dbReference>
<feature type="non-terminal residue" evidence="7">
    <location>
        <position position="230"/>
    </location>
</feature>
<comment type="similarity">
    <text evidence="1">Belongs to the GST superfamily.</text>
</comment>
<evidence type="ECO:0000256" key="5">
    <source>
        <dbReference type="SAM" id="MobiDB-lite"/>
    </source>
</evidence>
<dbReference type="SMART" id="SM01183">
    <property type="entry name" value="EF1G"/>
    <property type="match status" value="1"/>
</dbReference>
<dbReference type="GO" id="GO:0005737">
    <property type="term" value="C:cytoplasm"/>
    <property type="evidence" value="ECO:0007669"/>
    <property type="project" value="TreeGrafter"/>
</dbReference>
<dbReference type="AlphaFoldDB" id="A0A0G4M8T9"/>